<evidence type="ECO:0000259" key="1">
    <source>
        <dbReference type="Pfam" id="PF05050"/>
    </source>
</evidence>
<feature type="domain" description="Methyltransferase FkbM" evidence="1">
    <location>
        <begin position="65"/>
        <end position="189"/>
    </location>
</feature>
<dbReference type="PANTHER" id="PTHR34203:SF15">
    <property type="entry name" value="SLL1173 PROTEIN"/>
    <property type="match status" value="1"/>
</dbReference>
<protein>
    <recommendedName>
        <fullName evidence="1">Methyltransferase FkbM domain-containing protein</fullName>
    </recommendedName>
</protein>
<organism evidence="2 3">
    <name type="scientific">Rhizoclosmatium globosum</name>
    <dbReference type="NCBI Taxonomy" id="329046"/>
    <lineage>
        <taxon>Eukaryota</taxon>
        <taxon>Fungi</taxon>
        <taxon>Fungi incertae sedis</taxon>
        <taxon>Chytridiomycota</taxon>
        <taxon>Chytridiomycota incertae sedis</taxon>
        <taxon>Chytridiomycetes</taxon>
        <taxon>Chytridiales</taxon>
        <taxon>Chytriomycetaceae</taxon>
        <taxon>Rhizoclosmatium</taxon>
    </lineage>
</organism>
<evidence type="ECO:0000313" key="2">
    <source>
        <dbReference type="EMBL" id="ORY50782.1"/>
    </source>
</evidence>
<dbReference type="OrthoDB" id="5835829at2759"/>
<dbReference type="SUPFAM" id="SSF53335">
    <property type="entry name" value="S-adenosyl-L-methionine-dependent methyltransferases"/>
    <property type="match status" value="1"/>
</dbReference>
<dbReference type="NCBIfam" id="TIGR01444">
    <property type="entry name" value="fkbM_fam"/>
    <property type="match status" value="1"/>
</dbReference>
<dbReference type="AlphaFoldDB" id="A0A1Y2CUU8"/>
<dbReference type="InterPro" id="IPR052514">
    <property type="entry name" value="SAM-dependent_MTase"/>
</dbReference>
<keyword evidence="3" id="KW-1185">Reference proteome</keyword>
<dbReference type="InterPro" id="IPR006342">
    <property type="entry name" value="FkbM_mtfrase"/>
</dbReference>
<dbReference type="EMBL" id="MCGO01000006">
    <property type="protein sequence ID" value="ORY50782.1"/>
    <property type="molecule type" value="Genomic_DNA"/>
</dbReference>
<accession>A0A1Y2CUU8</accession>
<comment type="caution">
    <text evidence="2">The sequence shown here is derived from an EMBL/GenBank/DDBJ whole genome shotgun (WGS) entry which is preliminary data.</text>
</comment>
<dbReference type="InterPro" id="IPR029063">
    <property type="entry name" value="SAM-dependent_MTases_sf"/>
</dbReference>
<gene>
    <name evidence="2" type="ORF">BCR33DRAFT_495167</name>
</gene>
<name>A0A1Y2CUU8_9FUNG</name>
<evidence type="ECO:0000313" key="3">
    <source>
        <dbReference type="Proteomes" id="UP000193642"/>
    </source>
</evidence>
<reference evidence="2 3" key="1">
    <citation type="submission" date="2016-07" db="EMBL/GenBank/DDBJ databases">
        <title>Pervasive Adenine N6-methylation of Active Genes in Fungi.</title>
        <authorList>
            <consortium name="DOE Joint Genome Institute"/>
            <person name="Mondo S.J."/>
            <person name="Dannebaum R.O."/>
            <person name="Kuo R.C."/>
            <person name="Labutti K."/>
            <person name="Haridas S."/>
            <person name="Kuo A."/>
            <person name="Salamov A."/>
            <person name="Ahrendt S.R."/>
            <person name="Lipzen A."/>
            <person name="Sullivan W."/>
            <person name="Andreopoulos W.B."/>
            <person name="Clum A."/>
            <person name="Lindquist E."/>
            <person name="Daum C."/>
            <person name="Ramamoorthy G.K."/>
            <person name="Gryganskyi A."/>
            <person name="Culley D."/>
            <person name="Magnuson J.K."/>
            <person name="James T.Y."/>
            <person name="O'Malley M.A."/>
            <person name="Stajich J.E."/>
            <person name="Spatafora J.W."/>
            <person name="Visel A."/>
            <person name="Grigoriev I.V."/>
        </authorList>
    </citation>
    <scope>NUCLEOTIDE SEQUENCE [LARGE SCALE GENOMIC DNA]</scope>
    <source>
        <strain evidence="2 3">JEL800</strain>
    </source>
</reference>
<dbReference type="Gene3D" id="3.40.50.150">
    <property type="entry name" value="Vaccinia Virus protein VP39"/>
    <property type="match status" value="1"/>
</dbReference>
<dbReference type="Proteomes" id="UP000193642">
    <property type="component" value="Unassembled WGS sequence"/>
</dbReference>
<dbReference type="Pfam" id="PF05050">
    <property type="entry name" value="Methyltransf_21"/>
    <property type="match status" value="1"/>
</dbReference>
<dbReference type="PANTHER" id="PTHR34203">
    <property type="entry name" value="METHYLTRANSFERASE, FKBM FAMILY PROTEIN"/>
    <property type="match status" value="1"/>
</dbReference>
<proteinExistence type="predicted"/>
<sequence>MLSCGNLLHILTRHATVLNLSPPSRKGLHSSDWTYNDNGSGDGLFENGLRKEMLKLLEPGSVVLDIGANIGLHSLFLANAGYKVHAFEPMHANFNLLKCSAVSFQRHHPPKPCPQQLWPRRQSHHNCIANEDRNFGSARIQNDATSCAPENTIQVRRLDDYLATNDVKPFLVKIDVEGYEFKALEPAKEYFGEPTKTHFR</sequence>